<dbReference type="InterPro" id="IPR036237">
    <property type="entry name" value="Xyl_isomerase-like_sf"/>
</dbReference>
<feature type="domain" description="Xylose isomerase-like TIM barrel" evidence="1">
    <location>
        <begin position="26"/>
        <end position="267"/>
    </location>
</feature>
<dbReference type="AlphaFoldDB" id="A0A7V8FQP3"/>
<accession>A0A7V8FQP3</accession>
<sequence>MATLEKRAYSLAQLTVLALAPPQIVAVAAQAGYSHAGIRLLPAAPGTTAYPLMDDAAQLRETLAVIRDTGVQVFDLEIIRINEHFRASDYAAFFEVGQRLGAQAVLVGCDDPDHARLGQSYAALCEAARPYGLTADLEFMPWTTVKNAAQVVAVLEAAGRPANAGILVDSIHFGRSHTTLADIRALPRPWLHYAQMCDAEAGTQFSDAQLIHTARCERLLPGEGTVDLPGLFGALPADIPVSVEIPHEVRAPQLGSLEWARQALAATRRLLEGTPA</sequence>
<evidence type="ECO:0000313" key="3">
    <source>
        <dbReference type="Proteomes" id="UP000461670"/>
    </source>
</evidence>
<gene>
    <name evidence="2" type="ORF">GAK30_00987</name>
</gene>
<protein>
    <recommendedName>
        <fullName evidence="1">Xylose isomerase-like TIM barrel domain-containing protein</fullName>
    </recommendedName>
</protein>
<reference evidence="3" key="1">
    <citation type="journal article" date="2020" name="MBio">
        <title>Horizontal gene transfer to a defensive symbiont with a reduced genome amongst a multipartite beetle microbiome.</title>
        <authorList>
            <person name="Waterworth S.C."/>
            <person name="Florez L.V."/>
            <person name="Rees E.R."/>
            <person name="Hertweck C."/>
            <person name="Kaltenpoth M."/>
            <person name="Kwan J.C."/>
        </authorList>
    </citation>
    <scope>NUCLEOTIDE SEQUENCE [LARGE SCALE GENOMIC DNA]</scope>
</reference>
<dbReference type="EMBL" id="WNDQ01000010">
    <property type="protein sequence ID" value="KAF1022614.1"/>
    <property type="molecule type" value="Genomic_DNA"/>
</dbReference>
<dbReference type="InterPro" id="IPR013022">
    <property type="entry name" value="Xyl_isomerase-like_TIM-brl"/>
</dbReference>
<name>A0A7V8FQP3_9BURK</name>
<organism evidence="2 3">
    <name type="scientific">Paracidovorax wautersii</name>
    <dbReference type="NCBI Taxonomy" id="1177982"/>
    <lineage>
        <taxon>Bacteria</taxon>
        <taxon>Pseudomonadati</taxon>
        <taxon>Pseudomonadota</taxon>
        <taxon>Betaproteobacteria</taxon>
        <taxon>Burkholderiales</taxon>
        <taxon>Comamonadaceae</taxon>
        <taxon>Paracidovorax</taxon>
    </lineage>
</organism>
<dbReference type="PANTHER" id="PTHR12110">
    <property type="entry name" value="HYDROXYPYRUVATE ISOMERASE"/>
    <property type="match status" value="1"/>
</dbReference>
<dbReference type="InterPro" id="IPR050312">
    <property type="entry name" value="IolE/XylAMocC-like"/>
</dbReference>
<dbReference type="Gene3D" id="3.20.20.150">
    <property type="entry name" value="Divalent-metal-dependent TIM barrel enzymes"/>
    <property type="match status" value="1"/>
</dbReference>
<comment type="caution">
    <text evidence="2">The sequence shown here is derived from an EMBL/GenBank/DDBJ whole genome shotgun (WGS) entry which is preliminary data.</text>
</comment>
<evidence type="ECO:0000313" key="2">
    <source>
        <dbReference type="EMBL" id="KAF1022614.1"/>
    </source>
</evidence>
<dbReference type="PANTHER" id="PTHR12110:SF48">
    <property type="entry name" value="BLL3656 PROTEIN"/>
    <property type="match status" value="1"/>
</dbReference>
<dbReference type="SUPFAM" id="SSF51658">
    <property type="entry name" value="Xylose isomerase-like"/>
    <property type="match status" value="1"/>
</dbReference>
<proteinExistence type="predicted"/>
<dbReference type="Proteomes" id="UP000461670">
    <property type="component" value="Unassembled WGS sequence"/>
</dbReference>
<evidence type="ECO:0000259" key="1">
    <source>
        <dbReference type="Pfam" id="PF01261"/>
    </source>
</evidence>
<dbReference type="Pfam" id="PF01261">
    <property type="entry name" value="AP_endonuc_2"/>
    <property type="match status" value="1"/>
</dbReference>